<evidence type="ECO:0000259" key="10">
    <source>
        <dbReference type="Pfam" id="PF05649"/>
    </source>
</evidence>
<evidence type="ECO:0000256" key="1">
    <source>
        <dbReference type="ARBA" id="ARBA00001947"/>
    </source>
</evidence>
<evidence type="ECO:0000256" key="3">
    <source>
        <dbReference type="ARBA" id="ARBA00022670"/>
    </source>
</evidence>
<evidence type="ECO:0000256" key="7">
    <source>
        <dbReference type="ARBA" id="ARBA00023049"/>
    </source>
</evidence>
<proteinExistence type="inferred from homology"/>
<feature type="domain" description="Peptidase M13 C-terminal" evidence="9">
    <location>
        <begin position="561"/>
        <end position="760"/>
    </location>
</feature>
<keyword evidence="7" id="KW-0482">Metalloprotease</keyword>
<dbReference type="PROSITE" id="PS51885">
    <property type="entry name" value="NEPRILYSIN"/>
    <property type="match status" value="1"/>
</dbReference>
<evidence type="ECO:0000313" key="11">
    <source>
        <dbReference type="EMBL" id="QHT27556.1"/>
    </source>
</evidence>
<dbReference type="PRINTS" id="PR00786">
    <property type="entry name" value="NEPRILYSIN"/>
</dbReference>
<comment type="cofactor">
    <cofactor evidence="1">
        <name>Zn(2+)</name>
        <dbReference type="ChEBI" id="CHEBI:29105"/>
    </cofactor>
</comment>
<dbReference type="CDD" id="cd08662">
    <property type="entry name" value="M13"/>
    <property type="match status" value="1"/>
</dbReference>
<dbReference type="InterPro" id="IPR018497">
    <property type="entry name" value="Peptidase_M13_C"/>
</dbReference>
<feature type="region of interest" description="Disordered" evidence="8">
    <location>
        <begin position="1"/>
        <end position="38"/>
    </location>
</feature>
<dbReference type="EMBL" id="MN739824">
    <property type="protein sequence ID" value="QHT27556.1"/>
    <property type="molecule type" value="Genomic_DNA"/>
</dbReference>
<dbReference type="GO" id="GO:0004222">
    <property type="term" value="F:metalloendopeptidase activity"/>
    <property type="evidence" value="ECO:0007669"/>
    <property type="project" value="InterPro"/>
</dbReference>
<evidence type="ECO:0000256" key="8">
    <source>
        <dbReference type="SAM" id="MobiDB-lite"/>
    </source>
</evidence>
<dbReference type="AlphaFoldDB" id="A0A6C0EEE7"/>
<evidence type="ECO:0008006" key="12">
    <source>
        <dbReference type="Google" id="ProtNLM"/>
    </source>
</evidence>
<keyword evidence="3" id="KW-0645">Protease</keyword>
<evidence type="ECO:0000259" key="9">
    <source>
        <dbReference type="Pfam" id="PF01431"/>
    </source>
</evidence>
<protein>
    <recommendedName>
        <fullName evidence="12">Peptidase M13 C-terminal domain-containing protein</fullName>
    </recommendedName>
</protein>
<dbReference type="PANTHER" id="PTHR11733:SF167">
    <property type="entry name" value="FI17812P1-RELATED"/>
    <property type="match status" value="1"/>
</dbReference>
<organism evidence="11">
    <name type="scientific">viral metagenome</name>
    <dbReference type="NCBI Taxonomy" id="1070528"/>
    <lineage>
        <taxon>unclassified sequences</taxon>
        <taxon>metagenomes</taxon>
        <taxon>organismal metagenomes</taxon>
    </lineage>
</organism>
<accession>A0A6C0EEE7</accession>
<dbReference type="Pfam" id="PF05649">
    <property type="entry name" value="Peptidase_M13_N"/>
    <property type="match status" value="1"/>
</dbReference>
<dbReference type="GO" id="GO:0005886">
    <property type="term" value="C:plasma membrane"/>
    <property type="evidence" value="ECO:0007669"/>
    <property type="project" value="TreeGrafter"/>
</dbReference>
<evidence type="ECO:0000256" key="2">
    <source>
        <dbReference type="ARBA" id="ARBA00007357"/>
    </source>
</evidence>
<dbReference type="Pfam" id="PF01431">
    <property type="entry name" value="Peptidase_M13"/>
    <property type="match status" value="1"/>
</dbReference>
<dbReference type="Gene3D" id="1.10.1380.10">
    <property type="entry name" value="Neutral endopeptidase , domain2"/>
    <property type="match status" value="1"/>
</dbReference>
<keyword evidence="6" id="KW-0862">Zinc</keyword>
<keyword evidence="5" id="KW-0378">Hydrolase</keyword>
<dbReference type="GO" id="GO:0016485">
    <property type="term" value="P:protein processing"/>
    <property type="evidence" value="ECO:0007669"/>
    <property type="project" value="TreeGrafter"/>
</dbReference>
<dbReference type="InterPro" id="IPR024079">
    <property type="entry name" value="MetalloPept_cat_dom_sf"/>
</dbReference>
<dbReference type="InterPro" id="IPR042089">
    <property type="entry name" value="Peptidase_M13_dom_2"/>
</dbReference>
<keyword evidence="4" id="KW-0479">Metal-binding</keyword>
<comment type="similarity">
    <text evidence="2">Belongs to the peptidase M13 family.</text>
</comment>
<dbReference type="SUPFAM" id="SSF55486">
    <property type="entry name" value="Metalloproteases ('zincins'), catalytic domain"/>
    <property type="match status" value="1"/>
</dbReference>
<dbReference type="InterPro" id="IPR000718">
    <property type="entry name" value="Peptidase_M13"/>
</dbReference>
<dbReference type="Gene3D" id="3.40.390.10">
    <property type="entry name" value="Collagenase (Catalytic Domain)"/>
    <property type="match status" value="1"/>
</dbReference>
<reference evidence="11" key="1">
    <citation type="journal article" date="2020" name="Nature">
        <title>Giant virus diversity and host interactions through global metagenomics.</title>
        <authorList>
            <person name="Schulz F."/>
            <person name="Roux S."/>
            <person name="Paez-Espino D."/>
            <person name="Jungbluth S."/>
            <person name="Walsh D.A."/>
            <person name="Denef V.J."/>
            <person name="McMahon K.D."/>
            <person name="Konstantinidis K.T."/>
            <person name="Eloe-Fadrosh E.A."/>
            <person name="Kyrpides N.C."/>
            <person name="Woyke T."/>
        </authorList>
    </citation>
    <scope>NUCLEOTIDE SEQUENCE</scope>
    <source>
        <strain evidence="11">GVMAG-M-3300023179-33</strain>
    </source>
</reference>
<dbReference type="PANTHER" id="PTHR11733">
    <property type="entry name" value="ZINC METALLOPROTEASE FAMILY M13 NEPRILYSIN-RELATED"/>
    <property type="match status" value="1"/>
</dbReference>
<name>A0A6C0EEE7_9ZZZZ</name>
<dbReference type="GO" id="GO:0046872">
    <property type="term" value="F:metal ion binding"/>
    <property type="evidence" value="ECO:0007669"/>
    <property type="project" value="UniProtKB-KW"/>
</dbReference>
<sequence length="767" mass="92352">MVHHSKKHTYRTTRKKNHITHHNKTRKHPYKHPYKQPKKKLKDDFYTTINKNWLHMHKYVYHSTKRDDINRFSLLQEKVDRQIVEIINKICKTRSHSSTPLSNIKKIYDAVIHTESSKVEARLNEYLFQLNNLIKNGAEYRQPHNNHNHAKYDTEYYNFLAWMTHNQFPMFIKWYVDPDLKQTSTYISYINSYGFTYGLKKLYVGKNKHDHKEISDYKKMYIENVDALFHLILGENHCYNAEDIYNVEKQMAEYLYDDNMKITFETSYHKMSVSELKEKFHFDMNKFVDTLVMITKHKDVIKHATRHEKYVVLNNVKYMQHTLNEMYHKWHTKAWQGYFIYKIITSAIPYHKGLCKIYSTFINGINNINKHKRQYLTDSTDNHVFELNNFNNIISDDNHNHNIHEFNDDHKLINLFHKTCNPKKIALSNVMDIMNMEINKLYIKYHRHEKEIEFVKKMMESIKNVFRKRLVRSTWLSSNTIKHILQKLDKINIVIGTKPKWDPDPDCDFTNDDSYGNYQKYKEWIVAEKINKYFYDEKINILEKYKDRWNRNHGLNTYSVNACFNFDTNELFIPNAILQPPFINIDKSMTYNYANVCTLIGHELMHAFDDQGHKYDENGNFGGSGWWSPEDTKKYKEKQDKLIHFYENVAKKDHIVVSANITIGENIADIGGFLIAEEALVDHLVENNIYGEKQNIYLMEFYKYYAQYWQSIKKPELYKNMNLLNPHSIAKYRVNCVLVTSERFNKIYDIKKNDKMYLNHFEEYHIW</sequence>
<evidence type="ECO:0000256" key="5">
    <source>
        <dbReference type="ARBA" id="ARBA00022801"/>
    </source>
</evidence>
<evidence type="ECO:0000256" key="4">
    <source>
        <dbReference type="ARBA" id="ARBA00022723"/>
    </source>
</evidence>
<dbReference type="InterPro" id="IPR008753">
    <property type="entry name" value="Peptidase_M13_N"/>
</dbReference>
<feature type="domain" description="Peptidase M13 N-terminal" evidence="10">
    <location>
        <begin position="42"/>
        <end position="496"/>
    </location>
</feature>
<evidence type="ECO:0000256" key="6">
    <source>
        <dbReference type="ARBA" id="ARBA00022833"/>
    </source>
</evidence>